<evidence type="ECO:0000256" key="1">
    <source>
        <dbReference type="ARBA" id="ARBA00022670"/>
    </source>
</evidence>
<keyword evidence="1" id="KW-0645">Protease</keyword>
<evidence type="ECO:0000313" key="9">
    <source>
        <dbReference type="Proteomes" id="UP001162164"/>
    </source>
</evidence>
<evidence type="ECO:0000256" key="2">
    <source>
        <dbReference type="ARBA" id="ARBA00022801"/>
    </source>
</evidence>
<dbReference type="SMART" id="SM00020">
    <property type="entry name" value="Tryp_SPc"/>
    <property type="match status" value="1"/>
</dbReference>
<evidence type="ECO:0000256" key="5">
    <source>
        <dbReference type="SAM" id="MobiDB-lite"/>
    </source>
</evidence>
<evidence type="ECO:0000256" key="3">
    <source>
        <dbReference type="ARBA" id="ARBA00022825"/>
    </source>
</evidence>
<sequence length="370" mass="37836">MLKLIVLLSISAVALGLPWFHLPSVKLPYFGGGRIVGGNDVDIEDYPYTLVLLSSGQFFCGAVLIDEEWALTAATCVSTASASSLSVRAGSTLQSSGGQVVSVSNVIVNPDYDSSTHDLDLALLQLSEAVTIETAAVAQLRPEPVEDGEPAEVAGWGTVESGGDTSETLQVAELSIVGREDCQNIYTANDVTENMICAGDSDGNRDACQGDAGGPLIVDGNVVGIVSWGYSTCGTAGYPGVYASIAAATPWIFETISGGSSPAPPSDLPSPPSDFPSPPSDFPSPPSDFPSPPSDFPSPPSDFPSPPSDLPSPPSDLPSPPSDLPSPPSDFASPPSDLPSPPSDLPSPPSDLPSPPSDLPSPPSDLPSPP</sequence>
<dbReference type="PROSITE" id="PS50240">
    <property type="entry name" value="TRYPSIN_DOM"/>
    <property type="match status" value="1"/>
</dbReference>
<feature type="chain" id="PRO_5046104033" description="Peptidase S1 domain-containing protein" evidence="6">
    <location>
        <begin position="17"/>
        <end position="370"/>
    </location>
</feature>
<feature type="compositionally biased region" description="Pro residues" evidence="5">
    <location>
        <begin position="262"/>
        <end position="328"/>
    </location>
</feature>
<evidence type="ECO:0000256" key="6">
    <source>
        <dbReference type="SAM" id="SignalP"/>
    </source>
</evidence>
<dbReference type="PANTHER" id="PTHR24276:SF91">
    <property type="entry name" value="AT26814P-RELATED"/>
    <property type="match status" value="1"/>
</dbReference>
<keyword evidence="9" id="KW-1185">Reference proteome</keyword>
<feature type="non-terminal residue" evidence="8">
    <location>
        <position position="370"/>
    </location>
</feature>
<dbReference type="InterPro" id="IPR009003">
    <property type="entry name" value="Peptidase_S1_PA"/>
</dbReference>
<name>A0ABQ9JHI6_9CUCU</name>
<dbReference type="EMBL" id="JAPWTJ010000557">
    <property type="protein sequence ID" value="KAJ8977366.1"/>
    <property type="molecule type" value="Genomic_DNA"/>
</dbReference>
<dbReference type="PRINTS" id="PR01217">
    <property type="entry name" value="PRICHEXTENSN"/>
</dbReference>
<proteinExistence type="predicted"/>
<dbReference type="SUPFAM" id="SSF50494">
    <property type="entry name" value="Trypsin-like serine proteases"/>
    <property type="match status" value="1"/>
</dbReference>
<dbReference type="InterPro" id="IPR043504">
    <property type="entry name" value="Peptidase_S1_PA_chymotrypsin"/>
</dbReference>
<keyword evidence="6" id="KW-0732">Signal</keyword>
<evidence type="ECO:0000259" key="7">
    <source>
        <dbReference type="PROSITE" id="PS50240"/>
    </source>
</evidence>
<comment type="caution">
    <text evidence="8">The sequence shown here is derived from an EMBL/GenBank/DDBJ whole genome shotgun (WGS) entry which is preliminary data.</text>
</comment>
<keyword evidence="2" id="KW-0378">Hydrolase</keyword>
<dbReference type="Gene3D" id="2.40.10.10">
    <property type="entry name" value="Trypsin-like serine proteases"/>
    <property type="match status" value="1"/>
</dbReference>
<feature type="region of interest" description="Disordered" evidence="5">
    <location>
        <begin position="258"/>
        <end position="370"/>
    </location>
</feature>
<dbReference type="Pfam" id="PF00089">
    <property type="entry name" value="Trypsin"/>
    <property type="match status" value="1"/>
</dbReference>
<protein>
    <recommendedName>
        <fullName evidence="7">Peptidase S1 domain-containing protein</fullName>
    </recommendedName>
</protein>
<feature type="domain" description="Peptidase S1" evidence="7">
    <location>
        <begin position="35"/>
        <end position="257"/>
    </location>
</feature>
<keyword evidence="4" id="KW-1015">Disulfide bond</keyword>
<dbReference type="PANTHER" id="PTHR24276">
    <property type="entry name" value="POLYSERASE-RELATED"/>
    <property type="match status" value="1"/>
</dbReference>
<feature type="compositionally biased region" description="Pro residues" evidence="5">
    <location>
        <begin position="336"/>
        <end position="370"/>
    </location>
</feature>
<evidence type="ECO:0000313" key="8">
    <source>
        <dbReference type="EMBL" id="KAJ8977366.1"/>
    </source>
</evidence>
<keyword evidence="3" id="KW-0720">Serine protease</keyword>
<evidence type="ECO:0000256" key="4">
    <source>
        <dbReference type="ARBA" id="ARBA00023157"/>
    </source>
</evidence>
<dbReference type="InterPro" id="IPR050430">
    <property type="entry name" value="Peptidase_S1"/>
</dbReference>
<feature type="signal peptide" evidence="6">
    <location>
        <begin position="1"/>
        <end position="16"/>
    </location>
</feature>
<gene>
    <name evidence="8" type="ORF">NQ317_007441</name>
</gene>
<accession>A0ABQ9JHI6</accession>
<reference evidence="8" key="1">
    <citation type="journal article" date="2023" name="Insect Mol. Biol.">
        <title>Genome sequencing provides insights into the evolution of gene families encoding plant cell wall-degrading enzymes in longhorned beetles.</title>
        <authorList>
            <person name="Shin N.R."/>
            <person name="Okamura Y."/>
            <person name="Kirsch R."/>
            <person name="Pauchet Y."/>
        </authorList>
    </citation>
    <scope>NUCLEOTIDE SEQUENCE</scope>
    <source>
        <strain evidence="8">MMC_N1</strain>
    </source>
</reference>
<dbReference type="Proteomes" id="UP001162164">
    <property type="component" value="Unassembled WGS sequence"/>
</dbReference>
<dbReference type="InterPro" id="IPR001254">
    <property type="entry name" value="Trypsin_dom"/>
</dbReference>
<organism evidence="8 9">
    <name type="scientific">Molorchus minor</name>
    <dbReference type="NCBI Taxonomy" id="1323400"/>
    <lineage>
        <taxon>Eukaryota</taxon>
        <taxon>Metazoa</taxon>
        <taxon>Ecdysozoa</taxon>
        <taxon>Arthropoda</taxon>
        <taxon>Hexapoda</taxon>
        <taxon>Insecta</taxon>
        <taxon>Pterygota</taxon>
        <taxon>Neoptera</taxon>
        <taxon>Endopterygota</taxon>
        <taxon>Coleoptera</taxon>
        <taxon>Polyphaga</taxon>
        <taxon>Cucujiformia</taxon>
        <taxon>Chrysomeloidea</taxon>
        <taxon>Cerambycidae</taxon>
        <taxon>Lamiinae</taxon>
        <taxon>Monochamini</taxon>
        <taxon>Molorchus</taxon>
    </lineage>
</organism>
<dbReference type="CDD" id="cd00190">
    <property type="entry name" value="Tryp_SPc"/>
    <property type="match status" value="1"/>
</dbReference>